<dbReference type="Pfam" id="PF16859">
    <property type="entry name" value="TetR_C_11"/>
    <property type="match status" value="1"/>
</dbReference>
<keyword evidence="2 4" id="KW-0238">DNA-binding</keyword>
<feature type="DNA-binding region" description="H-T-H motif" evidence="4">
    <location>
        <begin position="41"/>
        <end position="60"/>
    </location>
</feature>
<accession>A0ABT7YMA5</accession>
<dbReference type="RefSeq" id="WP_289956775.1">
    <property type="nucleotide sequence ID" value="NZ_JAUEMJ010000002.1"/>
</dbReference>
<organism evidence="6 7">
    <name type="scientific">Glycomyces tritici</name>
    <dbReference type="NCBI Taxonomy" id="2665176"/>
    <lineage>
        <taxon>Bacteria</taxon>
        <taxon>Bacillati</taxon>
        <taxon>Actinomycetota</taxon>
        <taxon>Actinomycetes</taxon>
        <taxon>Glycomycetales</taxon>
        <taxon>Glycomycetaceae</taxon>
        <taxon>Glycomyces</taxon>
    </lineage>
</organism>
<dbReference type="InterPro" id="IPR011075">
    <property type="entry name" value="TetR_C"/>
</dbReference>
<proteinExistence type="predicted"/>
<dbReference type="InterPro" id="IPR050109">
    <property type="entry name" value="HTH-type_TetR-like_transc_reg"/>
</dbReference>
<evidence type="ECO:0000256" key="3">
    <source>
        <dbReference type="ARBA" id="ARBA00023163"/>
    </source>
</evidence>
<dbReference type="SUPFAM" id="SSF48498">
    <property type="entry name" value="Tetracyclin repressor-like, C-terminal domain"/>
    <property type="match status" value="1"/>
</dbReference>
<dbReference type="PANTHER" id="PTHR30055">
    <property type="entry name" value="HTH-TYPE TRANSCRIPTIONAL REGULATOR RUTR"/>
    <property type="match status" value="1"/>
</dbReference>
<reference evidence="6" key="1">
    <citation type="submission" date="2023-06" db="EMBL/GenBank/DDBJ databases">
        <title>Gycomyces niveus sp.nov., a novel actinomycete isolated from soil in Shouguang.</title>
        <authorList>
            <person name="Yang X."/>
            <person name="Zhao J."/>
        </authorList>
    </citation>
    <scope>NUCLEOTIDE SEQUENCE</scope>
    <source>
        <strain evidence="6">NEAU C2</strain>
    </source>
</reference>
<dbReference type="Pfam" id="PF00440">
    <property type="entry name" value="TetR_N"/>
    <property type="match status" value="1"/>
</dbReference>
<evidence type="ECO:0000259" key="5">
    <source>
        <dbReference type="PROSITE" id="PS50977"/>
    </source>
</evidence>
<keyword evidence="7" id="KW-1185">Reference proteome</keyword>
<dbReference type="InterPro" id="IPR009057">
    <property type="entry name" value="Homeodomain-like_sf"/>
</dbReference>
<dbReference type="EMBL" id="JAUEMJ010000002">
    <property type="protein sequence ID" value="MDN3239766.1"/>
    <property type="molecule type" value="Genomic_DNA"/>
</dbReference>
<feature type="domain" description="HTH tetR-type" evidence="5">
    <location>
        <begin position="18"/>
        <end position="78"/>
    </location>
</feature>
<keyword evidence="3" id="KW-0804">Transcription</keyword>
<gene>
    <name evidence="6" type="ORF">QWI33_08525</name>
</gene>
<dbReference type="PROSITE" id="PS50977">
    <property type="entry name" value="HTH_TETR_2"/>
    <property type="match status" value="1"/>
</dbReference>
<keyword evidence="1" id="KW-0805">Transcription regulation</keyword>
<dbReference type="SUPFAM" id="SSF46689">
    <property type="entry name" value="Homeodomain-like"/>
    <property type="match status" value="1"/>
</dbReference>
<evidence type="ECO:0000256" key="1">
    <source>
        <dbReference type="ARBA" id="ARBA00023015"/>
    </source>
</evidence>
<dbReference type="PANTHER" id="PTHR30055:SF148">
    <property type="entry name" value="TETR-FAMILY TRANSCRIPTIONAL REGULATOR"/>
    <property type="match status" value="1"/>
</dbReference>
<sequence length="204" mass="21852">MSDERPDPGTVRPGGRTAKVREAVLRAAGDALAEDGFDRLDLAEIARRAGVGKTTVYRRWGTVPGLVADLLTEMAEESLPRTETGSLLGDLTAQARLVQSTLSDRRQGPLFKALITAAACDPQTAEALHRFYRIRTEEWAPCVTAAVERGEVPEGTEPHEVIRAVSAPLYYRLLIAGDPVDRAMADRAAKAAAVAAREGAFTAG</sequence>
<evidence type="ECO:0000256" key="2">
    <source>
        <dbReference type="ARBA" id="ARBA00023125"/>
    </source>
</evidence>
<name>A0ABT7YMA5_9ACTN</name>
<dbReference type="Gene3D" id="1.10.10.60">
    <property type="entry name" value="Homeodomain-like"/>
    <property type="match status" value="1"/>
</dbReference>
<comment type="caution">
    <text evidence="6">The sequence shown here is derived from an EMBL/GenBank/DDBJ whole genome shotgun (WGS) entry which is preliminary data.</text>
</comment>
<evidence type="ECO:0000313" key="7">
    <source>
        <dbReference type="Proteomes" id="UP001171902"/>
    </source>
</evidence>
<dbReference type="InterPro" id="IPR036271">
    <property type="entry name" value="Tet_transcr_reg_TetR-rel_C_sf"/>
</dbReference>
<dbReference type="Proteomes" id="UP001171902">
    <property type="component" value="Unassembled WGS sequence"/>
</dbReference>
<dbReference type="Gene3D" id="1.10.357.10">
    <property type="entry name" value="Tetracycline Repressor, domain 2"/>
    <property type="match status" value="1"/>
</dbReference>
<protein>
    <submittedName>
        <fullName evidence="6">TetR/AcrR family transcriptional regulator</fullName>
    </submittedName>
</protein>
<dbReference type="InterPro" id="IPR001647">
    <property type="entry name" value="HTH_TetR"/>
</dbReference>
<evidence type="ECO:0000256" key="4">
    <source>
        <dbReference type="PROSITE-ProRule" id="PRU00335"/>
    </source>
</evidence>
<evidence type="ECO:0000313" key="6">
    <source>
        <dbReference type="EMBL" id="MDN3239766.1"/>
    </source>
</evidence>